<dbReference type="EMBL" id="CP031225">
    <property type="protein sequence ID" value="AXH58638.1"/>
    <property type="molecule type" value="Genomic_DNA"/>
</dbReference>
<keyword evidence="2" id="KW-0378">Hydrolase</keyword>
<dbReference type="CDD" id="cd20497">
    <property type="entry name" value="C58_YopT-like"/>
    <property type="match status" value="1"/>
</dbReference>
<dbReference type="AlphaFoldDB" id="A0AAD0M2R6"/>
<dbReference type="Proteomes" id="UP000006426">
    <property type="component" value="Chromosome"/>
</dbReference>
<dbReference type="InterPro" id="IPR006473">
    <property type="entry name" value="Peptidase_C58_Yopt"/>
</dbReference>
<name>A0AAD0M2R6_PSEAV</name>
<organism evidence="5 6">
    <name type="scientific">Pseudomonas amygdali pv. lachrymans str. M301315</name>
    <dbReference type="NCBI Taxonomy" id="629260"/>
    <lineage>
        <taxon>Bacteria</taxon>
        <taxon>Pseudomonadati</taxon>
        <taxon>Pseudomonadota</taxon>
        <taxon>Gammaproteobacteria</taxon>
        <taxon>Pseudomonadales</taxon>
        <taxon>Pseudomonadaceae</taxon>
        <taxon>Pseudomonas</taxon>
        <taxon>Pseudomonas amygdali</taxon>
    </lineage>
</organism>
<gene>
    <name evidence="5" type="ORF">PLA107_027955</name>
</gene>
<proteinExistence type="predicted"/>
<keyword evidence="3" id="KW-0788">Thiol protease</keyword>
<evidence type="ECO:0000256" key="2">
    <source>
        <dbReference type="ARBA" id="ARBA00022801"/>
    </source>
</evidence>
<dbReference type="NCBIfam" id="TIGR01586">
    <property type="entry name" value="yopT_cys_prot"/>
    <property type="match status" value="1"/>
</dbReference>
<evidence type="ECO:0000313" key="6">
    <source>
        <dbReference type="Proteomes" id="UP000006426"/>
    </source>
</evidence>
<dbReference type="GO" id="GO:0004197">
    <property type="term" value="F:cysteine-type endopeptidase activity"/>
    <property type="evidence" value="ECO:0007669"/>
    <property type="project" value="InterPro"/>
</dbReference>
<dbReference type="InterPro" id="IPR038765">
    <property type="entry name" value="Papain-like_cys_pep_sf"/>
</dbReference>
<dbReference type="Gene3D" id="3.90.70.20">
    <property type="match status" value="1"/>
</dbReference>
<protein>
    <submittedName>
        <fullName evidence="5">YopT-type cysteine protease domain-containing protein</fullName>
    </submittedName>
</protein>
<feature type="domain" description="Peptidase C58 YopT-type" evidence="4">
    <location>
        <begin position="126"/>
        <end position="299"/>
    </location>
</feature>
<keyword evidence="1 5" id="KW-0645">Protease</keyword>
<dbReference type="GO" id="GO:0006508">
    <property type="term" value="P:proteolysis"/>
    <property type="evidence" value="ECO:0007669"/>
    <property type="project" value="UniProtKB-KW"/>
</dbReference>
<reference evidence="5 6" key="1">
    <citation type="journal article" date="2011" name="PLoS Pathog.">
        <title>Dynamic evolution of pathogenicity revealed by sequencing and comparative genomics of 19 Pseudomonas syringae isolates.</title>
        <authorList>
            <person name="Baltrus D.A."/>
            <person name="Nishimura M.T."/>
            <person name="Romanchuk A."/>
            <person name="Chang J.H."/>
            <person name="Mukhtar M.S."/>
            <person name="Cherkis K."/>
            <person name="Roach J."/>
            <person name="Grant S.R."/>
            <person name="Jones C.D."/>
            <person name="Dangl J.L."/>
        </authorList>
    </citation>
    <scope>NUCLEOTIDE SEQUENCE [LARGE SCALE GENOMIC DNA]</scope>
    <source>
        <strain evidence="5 6">M301315</strain>
    </source>
</reference>
<evidence type="ECO:0000256" key="1">
    <source>
        <dbReference type="ARBA" id="ARBA00022670"/>
    </source>
</evidence>
<evidence type="ECO:0000313" key="5">
    <source>
        <dbReference type="EMBL" id="AXH58638.1"/>
    </source>
</evidence>
<dbReference type="SUPFAM" id="SSF54001">
    <property type="entry name" value="Cysteine proteinases"/>
    <property type="match status" value="1"/>
</dbReference>
<sequence>MSGGIAPACMLWNRMAHPDTHISILGYLASFLVEEPRRKQSEAHMKINIATSSIAILHHQENHAPKASSAPQPEHAQTNQQMPLDLALRSKTRGIHPFLALMLGDKGCVSSSNVNLEDDSTTQVNLEDFAVASRDVNRNNICAGLSTEWLVMSNSGDAQSRMDHLDHNGEGQSNGAQRHQVYDNALASALSNDDEAPFFTASTAVIEDAGFSLRREPKTARASGGSAQLAQTLANDLAQTGRKHLLSLRFASVQGHAIACSCEGSRFKLFDPNLGEFQSSRSEAPQMLKALIDHYNNLNYDVYCVNEFRVS</sequence>
<accession>A0AAD0M2R6</accession>
<evidence type="ECO:0000259" key="4">
    <source>
        <dbReference type="Pfam" id="PF03543"/>
    </source>
</evidence>
<evidence type="ECO:0000256" key="3">
    <source>
        <dbReference type="ARBA" id="ARBA00022807"/>
    </source>
</evidence>
<dbReference type="Pfam" id="PF03543">
    <property type="entry name" value="Peptidase_C58"/>
    <property type="match status" value="1"/>
</dbReference>